<dbReference type="PANTHER" id="PTHR22898">
    <property type="entry name" value="UNCHARACTERIZED GLYCOSOL TRANSFERASE-RELATED"/>
    <property type="match status" value="1"/>
</dbReference>
<name>A0A7E4VDA9_PANRE</name>
<evidence type="ECO:0000256" key="1">
    <source>
        <dbReference type="ARBA" id="ARBA00022676"/>
    </source>
</evidence>
<keyword evidence="1" id="KW-0328">Glycosyltransferase</keyword>
<dbReference type="AlphaFoldDB" id="A0A7E4VDA9"/>
<dbReference type="GO" id="GO:0008107">
    <property type="term" value="F:galactoside 2-alpha-L-fucosyltransferase activity"/>
    <property type="evidence" value="ECO:0007669"/>
    <property type="project" value="InterPro"/>
</dbReference>
<sequence>MRAQFLILIEVIILLTYWSYTGFYILNDIDNHDDNGGSDGTLRFITCRFDHFSGLGNQLFRIASLYGIGQKLRRKVYFNSNLPTVRKAFLNFEQNFPNIANDAVTLVNTSLITEKVVLFGMNDRQYDNPMLIVKKTKYLKIAGNYIQSYKYFDGYQSDIKRIFTCQSTVTLDKRYVLDFHWRNEWHKKTHNLCVHTRRGDFLGIPFFRASSKQFTDPAVKTVLQTITSSNQSKVNVIYFGDDPQFVNGLYRSPQKGVKYFDMHKLQLTDVEELCFGIQNCDTVLLTATGSTFGWWLAYLHKKDGNVYYDGILSNYKVHGWNINDYVPSNWHRICADSGIAQVSHVPCPMRA</sequence>
<dbReference type="InterPro" id="IPR052501">
    <property type="entry name" value="Alpha-1-2_FucT"/>
</dbReference>
<dbReference type="WBParaSite" id="Pan_g18889.t1">
    <property type="protein sequence ID" value="Pan_g18889.t1"/>
    <property type="gene ID" value="Pan_g18889"/>
</dbReference>
<dbReference type="Proteomes" id="UP000492821">
    <property type="component" value="Unassembled WGS sequence"/>
</dbReference>
<dbReference type="PANTHER" id="PTHR22898:SF3">
    <property type="entry name" value="ALPHA-1,2-FUCOSYLTRANSFERASE-RELATED"/>
    <property type="match status" value="1"/>
</dbReference>
<organism evidence="4 5">
    <name type="scientific">Panagrellus redivivus</name>
    <name type="common">Microworm</name>
    <dbReference type="NCBI Taxonomy" id="6233"/>
    <lineage>
        <taxon>Eukaryota</taxon>
        <taxon>Metazoa</taxon>
        <taxon>Ecdysozoa</taxon>
        <taxon>Nematoda</taxon>
        <taxon>Chromadorea</taxon>
        <taxon>Rhabditida</taxon>
        <taxon>Tylenchina</taxon>
        <taxon>Panagrolaimomorpha</taxon>
        <taxon>Panagrolaimoidea</taxon>
        <taxon>Panagrolaimidae</taxon>
        <taxon>Panagrellus</taxon>
    </lineage>
</organism>
<proteinExistence type="predicted"/>
<accession>A0A7E4VDA9</accession>
<keyword evidence="2" id="KW-0808">Transferase</keyword>
<keyword evidence="4" id="KW-1185">Reference proteome</keyword>
<evidence type="ECO:0000313" key="4">
    <source>
        <dbReference type="Proteomes" id="UP000492821"/>
    </source>
</evidence>
<dbReference type="InterPro" id="IPR002516">
    <property type="entry name" value="Glyco_trans_11"/>
</dbReference>
<dbReference type="GO" id="GO:0016020">
    <property type="term" value="C:membrane"/>
    <property type="evidence" value="ECO:0007669"/>
    <property type="project" value="InterPro"/>
</dbReference>
<feature type="transmembrane region" description="Helical" evidence="3">
    <location>
        <begin position="7"/>
        <end position="26"/>
    </location>
</feature>
<reference evidence="4" key="1">
    <citation type="journal article" date="2013" name="Genetics">
        <title>The draft genome and transcriptome of Panagrellus redivivus are shaped by the harsh demands of a free-living lifestyle.</title>
        <authorList>
            <person name="Srinivasan J."/>
            <person name="Dillman A.R."/>
            <person name="Macchietto M.G."/>
            <person name="Heikkinen L."/>
            <person name="Lakso M."/>
            <person name="Fracchia K.M."/>
            <person name="Antoshechkin I."/>
            <person name="Mortazavi A."/>
            <person name="Wong G."/>
            <person name="Sternberg P.W."/>
        </authorList>
    </citation>
    <scope>NUCLEOTIDE SEQUENCE [LARGE SCALE GENOMIC DNA]</scope>
    <source>
        <strain evidence="4">MT8872</strain>
    </source>
</reference>
<dbReference type="GO" id="GO:0005975">
    <property type="term" value="P:carbohydrate metabolic process"/>
    <property type="evidence" value="ECO:0007669"/>
    <property type="project" value="InterPro"/>
</dbReference>
<evidence type="ECO:0000256" key="3">
    <source>
        <dbReference type="SAM" id="Phobius"/>
    </source>
</evidence>
<reference evidence="5" key="2">
    <citation type="submission" date="2020-10" db="UniProtKB">
        <authorList>
            <consortium name="WormBaseParasite"/>
        </authorList>
    </citation>
    <scope>IDENTIFICATION</scope>
</reference>
<evidence type="ECO:0000313" key="5">
    <source>
        <dbReference type="WBParaSite" id="Pan_g18889.t1"/>
    </source>
</evidence>
<keyword evidence="3" id="KW-0472">Membrane</keyword>
<keyword evidence="3" id="KW-0812">Transmembrane</keyword>
<evidence type="ECO:0000256" key="2">
    <source>
        <dbReference type="ARBA" id="ARBA00022679"/>
    </source>
</evidence>
<protein>
    <submittedName>
        <fullName evidence="5">L-Fucosyltransferase</fullName>
    </submittedName>
</protein>
<dbReference type="Pfam" id="PF01531">
    <property type="entry name" value="Glyco_transf_11"/>
    <property type="match status" value="1"/>
</dbReference>
<keyword evidence="3" id="KW-1133">Transmembrane helix</keyword>